<keyword evidence="3 4" id="KW-0378">Hydrolase</keyword>
<dbReference type="PRINTS" id="PR00502">
    <property type="entry name" value="NUDIXFAMILY"/>
</dbReference>
<sequence length="178" mass="20583">MIDVDGYRPNVGIILANTEGQVLWARRIGQDAWQFPQGGIRADETPLQALYRELQEEVGLNPDDVEVIACTRGWLKYRLPKRLMRHNSLPVCIGQKQKWFLLRMTCRDQKVNVSSGDTPEFDGWQWVSYWYPLTQVVSFKKQVYRQALAELAPRLAKDLKGYTIDHADHTEADRTGSY</sequence>
<dbReference type="CDD" id="cd03671">
    <property type="entry name" value="NUDIX_Ap4A_hydrolase_plant_like"/>
    <property type="match status" value="1"/>
</dbReference>
<dbReference type="PROSITE" id="PS51462">
    <property type="entry name" value="NUDIX"/>
    <property type="match status" value="1"/>
</dbReference>
<dbReference type="HAMAP" id="MF_00298">
    <property type="entry name" value="Nudix_RppH"/>
    <property type="match status" value="1"/>
</dbReference>
<feature type="domain" description="Nudix hydrolase" evidence="5">
    <location>
        <begin position="6"/>
        <end position="149"/>
    </location>
</feature>
<comment type="function">
    <text evidence="4">Accelerates the degradation of transcripts by removing pyrophosphate from the 5'-end of triphosphorylated RNA, leading to a more labile monophosphorylated state that can stimulate subsequent ribonuclease cleavage.</text>
</comment>
<dbReference type="InterPro" id="IPR015797">
    <property type="entry name" value="NUDIX_hydrolase-like_dom_sf"/>
</dbReference>
<accession>A0AB38YHV1</accession>
<dbReference type="NCBIfam" id="NF001937">
    <property type="entry name" value="PRK00714.1-4"/>
    <property type="match status" value="1"/>
</dbReference>
<dbReference type="Gene3D" id="3.90.79.10">
    <property type="entry name" value="Nucleoside Triphosphate Pyrophosphohydrolase"/>
    <property type="match status" value="1"/>
</dbReference>
<comment type="similarity">
    <text evidence="4">Belongs to the Nudix hydrolase family. RppH subfamily.</text>
</comment>
<evidence type="ECO:0000256" key="1">
    <source>
        <dbReference type="ARBA" id="ARBA00001936"/>
    </source>
</evidence>
<gene>
    <name evidence="4" type="primary">rppH</name>
    <name evidence="4" type="synonym">nudH</name>
    <name evidence="6" type="ORF">NFC81_01195</name>
</gene>
<reference evidence="6" key="1">
    <citation type="submission" date="2022-07" db="EMBL/GenBank/DDBJ databases">
        <title>Complete genome sequence of Salinispirillum sp. LH10-3-1 capable of multiple carbohydrate inversion isolated from a soda lake.</title>
        <authorList>
            <person name="Liu J."/>
            <person name="Zhai Y."/>
            <person name="Zhang H."/>
            <person name="Yang H."/>
            <person name="Qu J."/>
            <person name="Li J."/>
        </authorList>
    </citation>
    <scope>NUCLEOTIDE SEQUENCE</scope>
    <source>
        <strain evidence="6">LH 10-3-1</strain>
    </source>
</reference>
<dbReference type="EMBL" id="CP101717">
    <property type="protein sequence ID" value="WLD58425.1"/>
    <property type="molecule type" value="Genomic_DNA"/>
</dbReference>
<dbReference type="InterPro" id="IPR022927">
    <property type="entry name" value="RppH"/>
</dbReference>
<comment type="cofactor">
    <cofactor evidence="2">
        <name>Mg(2+)</name>
        <dbReference type="ChEBI" id="CHEBI:18420"/>
    </cofactor>
</comment>
<dbReference type="InterPro" id="IPR020084">
    <property type="entry name" value="NUDIX_hydrolase_CS"/>
</dbReference>
<dbReference type="GO" id="GO:0006402">
    <property type="term" value="P:mRNA catabolic process"/>
    <property type="evidence" value="ECO:0007669"/>
    <property type="project" value="TreeGrafter"/>
</dbReference>
<evidence type="ECO:0000256" key="4">
    <source>
        <dbReference type="HAMAP-Rule" id="MF_00298"/>
    </source>
</evidence>
<dbReference type="InterPro" id="IPR000086">
    <property type="entry name" value="NUDIX_hydrolase_dom"/>
</dbReference>
<evidence type="ECO:0000313" key="6">
    <source>
        <dbReference type="EMBL" id="WLD58425.1"/>
    </source>
</evidence>
<dbReference type="PROSITE" id="PS00893">
    <property type="entry name" value="NUDIX_BOX"/>
    <property type="match status" value="1"/>
</dbReference>
<name>A0AB38YHV1_9GAMM</name>
<dbReference type="SUPFAM" id="SSF55811">
    <property type="entry name" value="Nudix"/>
    <property type="match status" value="1"/>
</dbReference>
<dbReference type="PANTHER" id="PTHR23114">
    <property type="entry name" value="M7GPPPN-MRNA HYDROLASE"/>
    <property type="match status" value="1"/>
</dbReference>
<dbReference type="EC" id="3.6.1.-" evidence="4"/>
<dbReference type="RefSeq" id="WP_304995710.1">
    <property type="nucleotide sequence ID" value="NZ_CP101717.1"/>
</dbReference>
<dbReference type="GO" id="GO:0005737">
    <property type="term" value="C:cytoplasm"/>
    <property type="evidence" value="ECO:0007669"/>
    <property type="project" value="TreeGrafter"/>
</dbReference>
<dbReference type="FunFam" id="3.90.79.10:FF:000001">
    <property type="entry name" value="RNA pyrophosphohydrolase"/>
    <property type="match status" value="1"/>
</dbReference>
<comment type="cofactor">
    <cofactor evidence="1">
        <name>Mn(2+)</name>
        <dbReference type="ChEBI" id="CHEBI:29035"/>
    </cofactor>
</comment>
<evidence type="ECO:0000256" key="3">
    <source>
        <dbReference type="ARBA" id="ARBA00022801"/>
    </source>
</evidence>
<proteinExistence type="inferred from homology"/>
<dbReference type="InterPro" id="IPR020476">
    <property type="entry name" value="Nudix_hydrolase"/>
</dbReference>
<dbReference type="Pfam" id="PF00293">
    <property type="entry name" value="NUDIX"/>
    <property type="match status" value="1"/>
</dbReference>
<dbReference type="NCBIfam" id="NF001938">
    <property type="entry name" value="PRK00714.1-5"/>
    <property type="match status" value="1"/>
</dbReference>
<feature type="short sequence motif" description="Nudix box" evidence="4">
    <location>
        <begin position="38"/>
        <end position="59"/>
    </location>
</feature>
<comment type="cofactor">
    <cofactor evidence="4">
        <name>a divalent metal cation</name>
        <dbReference type="ChEBI" id="CHEBI:60240"/>
    </cofactor>
</comment>
<evidence type="ECO:0000256" key="2">
    <source>
        <dbReference type="ARBA" id="ARBA00001946"/>
    </source>
</evidence>
<dbReference type="NCBIfam" id="NF001934">
    <property type="entry name" value="PRK00714.1-1"/>
    <property type="match status" value="1"/>
</dbReference>
<dbReference type="PANTHER" id="PTHR23114:SF17">
    <property type="entry name" value="M7GPPPN-MRNA HYDROLASE"/>
    <property type="match status" value="1"/>
</dbReference>
<evidence type="ECO:0000259" key="5">
    <source>
        <dbReference type="PROSITE" id="PS51462"/>
    </source>
</evidence>
<protein>
    <recommendedName>
        <fullName evidence="4">RNA pyrophosphohydrolase</fullName>
        <ecNumber evidence="4">3.6.1.-</ecNumber>
    </recommendedName>
    <alternativeName>
        <fullName evidence="4">(Di)nucleoside polyphosphate hydrolase</fullName>
    </alternativeName>
</protein>
<dbReference type="GO" id="GO:0034353">
    <property type="term" value="F:mRNA 5'-diphosphatase activity"/>
    <property type="evidence" value="ECO:0007669"/>
    <property type="project" value="UniProtKB-ARBA"/>
</dbReference>
<organism evidence="6">
    <name type="scientific">Salinispirillum sp. LH 10-3-1</name>
    <dbReference type="NCBI Taxonomy" id="2952525"/>
    <lineage>
        <taxon>Bacteria</taxon>
        <taxon>Pseudomonadati</taxon>
        <taxon>Pseudomonadota</taxon>
        <taxon>Gammaproteobacteria</taxon>
        <taxon>Oceanospirillales</taxon>
        <taxon>Saccharospirillaceae</taxon>
        <taxon>Salinispirillum</taxon>
    </lineage>
</organism>
<dbReference type="AlphaFoldDB" id="A0AB38YHV1"/>